<dbReference type="OrthoDB" id="675198at2"/>
<comment type="caution">
    <text evidence="4">The sequence shown here is derived from an EMBL/GenBank/DDBJ whole genome shotgun (WGS) entry which is preliminary data.</text>
</comment>
<name>A0A2M9R7X4_9FLAO</name>
<dbReference type="InterPro" id="IPR049281">
    <property type="entry name" value="BVU_3817-like_C_sf"/>
</dbReference>
<dbReference type="InterPro" id="IPR049282">
    <property type="entry name" value="BVU_3817_N_sf"/>
</dbReference>
<dbReference type="InterPro" id="IPR049280">
    <property type="entry name" value="DUF6852"/>
</dbReference>
<proteinExistence type="predicted"/>
<organism evidence="4 5">
    <name type="scientific">Avrilella dinanensis</name>
    <dbReference type="NCBI Taxonomy" id="2008672"/>
    <lineage>
        <taxon>Bacteria</taxon>
        <taxon>Pseudomonadati</taxon>
        <taxon>Bacteroidota</taxon>
        <taxon>Flavobacteriia</taxon>
        <taxon>Flavobacteriales</taxon>
        <taxon>Flavobacteriaceae</taxon>
        <taxon>Avrilella</taxon>
    </lineage>
</organism>
<keyword evidence="5" id="KW-1185">Reference proteome</keyword>
<evidence type="ECO:0000313" key="5">
    <source>
        <dbReference type="Proteomes" id="UP000231960"/>
    </source>
</evidence>
<dbReference type="Pfam" id="PF18347">
    <property type="entry name" value="DUF5606"/>
    <property type="match status" value="1"/>
</dbReference>
<dbReference type="Proteomes" id="UP000231960">
    <property type="component" value="Unassembled WGS sequence"/>
</dbReference>
<evidence type="ECO:0000259" key="3">
    <source>
        <dbReference type="Pfam" id="PF21186"/>
    </source>
</evidence>
<sequence length="197" mass="22097">MNVEKILAISGKPGLYELKIQTRTGFVAESLADKKKINVGLRSNVSLLSEISIYTNTGEIKLFEIFARIAKKENDQEAVSHKESESTLSTYFTEIVPDYDTDRVYISDIRKVLNWYNVIQKSGLAGVFSTALKQAEEKAQEENKETEKKKPASKKATETKKTAEKKETKKANEEKKTAAKPKTTTAKKTTAKAKKED</sequence>
<dbReference type="EMBL" id="NIPO01000001">
    <property type="protein sequence ID" value="PJR04813.1"/>
    <property type="molecule type" value="Genomic_DNA"/>
</dbReference>
<dbReference type="Pfam" id="PF21186">
    <property type="entry name" value="DUF6852"/>
    <property type="match status" value="1"/>
</dbReference>
<dbReference type="Gene3D" id="1.10.10.1650">
    <property type="match status" value="1"/>
</dbReference>
<feature type="domain" description="DUF6852" evidence="3">
    <location>
        <begin position="51"/>
        <end position="119"/>
    </location>
</feature>
<gene>
    <name evidence="4" type="ORF">CDL10_09865</name>
</gene>
<protein>
    <submittedName>
        <fullName evidence="4">Uncharacterized protein</fullName>
    </submittedName>
</protein>
<feature type="compositionally biased region" description="Basic and acidic residues" evidence="1">
    <location>
        <begin position="136"/>
        <end position="177"/>
    </location>
</feature>
<dbReference type="InterPro" id="IPR041218">
    <property type="entry name" value="DUF5606"/>
</dbReference>
<evidence type="ECO:0000313" key="4">
    <source>
        <dbReference type="EMBL" id="PJR04813.1"/>
    </source>
</evidence>
<evidence type="ECO:0000256" key="1">
    <source>
        <dbReference type="SAM" id="MobiDB-lite"/>
    </source>
</evidence>
<accession>A0A2M9R7X4</accession>
<evidence type="ECO:0000259" key="2">
    <source>
        <dbReference type="Pfam" id="PF18347"/>
    </source>
</evidence>
<dbReference type="Gene3D" id="2.30.30.730">
    <property type="match status" value="1"/>
</dbReference>
<dbReference type="RefSeq" id="WP_100678372.1">
    <property type="nucleotide sequence ID" value="NZ_NIPO01000001.1"/>
</dbReference>
<feature type="region of interest" description="Disordered" evidence="1">
    <location>
        <begin position="136"/>
        <end position="197"/>
    </location>
</feature>
<dbReference type="AlphaFoldDB" id="A0A2M9R7X4"/>
<feature type="domain" description="DUF5606" evidence="2">
    <location>
        <begin position="4"/>
        <end position="48"/>
    </location>
</feature>
<reference evidence="4 5" key="1">
    <citation type="submission" date="2017-06" db="EMBL/GenBank/DDBJ databases">
        <title>Description of Avrilella dinanensis gen. nov. sp. nov.</title>
        <authorList>
            <person name="Leyer C."/>
            <person name="Sassi M."/>
            <person name="Minet J."/>
            <person name="Kayal S."/>
            <person name="Cattoir V."/>
        </authorList>
    </citation>
    <scope>NUCLEOTIDE SEQUENCE [LARGE SCALE GENOMIC DNA]</scope>
    <source>
        <strain evidence="4 5">UR159</strain>
    </source>
</reference>